<accession>A0A1W1I5W2</accession>
<gene>
    <name evidence="1" type="ORF">NSJP_2208</name>
</gene>
<evidence type="ECO:0000313" key="1">
    <source>
        <dbReference type="EMBL" id="SLM48380.1"/>
    </source>
</evidence>
<sequence>MPNSFKRFGKRQPQKLSGTLFDAIVLSNLLMFSPLPCNTTVTPRMHYVTVLTFTIRRPHAHRDYHLPRRVFRFKSSDSGVHRDYVGCRTHLRRL</sequence>
<dbReference type="STRING" id="1325564.NSJP_2208"/>
<evidence type="ECO:0000313" key="2">
    <source>
        <dbReference type="Proteomes" id="UP000192042"/>
    </source>
</evidence>
<dbReference type="EMBL" id="LT828648">
    <property type="protein sequence ID" value="SLM48380.1"/>
    <property type="molecule type" value="Genomic_DNA"/>
</dbReference>
<protein>
    <submittedName>
        <fullName evidence="1">Uncharacterized protein</fullName>
    </submittedName>
</protein>
<keyword evidence="2" id="KW-1185">Reference proteome</keyword>
<proteinExistence type="predicted"/>
<name>A0A1W1I5W2_9BACT</name>
<dbReference type="AlphaFoldDB" id="A0A1W1I5W2"/>
<reference evidence="1 2" key="1">
    <citation type="submission" date="2017-03" db="EMBL/GenBank/DDBJ databases">
        <authorList>
            <person name="Afonso C.L."/>
            <person name="Miller P.J."/>
            <person name="Scott M.A."/>
            <person name="Spackman E."/>
            <person name="Goraichik I."/>
            <person name="Dimitrov K.M."/>
            <person name="Suarez D.L."/>
            <person name="Swayne D.E."/>
        </authorList>
    </citation>
    <scope>NUCLEOTIDE SEQUENCE [LARGE SCALE GENOMIC DNA]</scope>
    <source>
        <strain evidence="1">Genome sequencing of Nitrospira japonica strain NJ11</strain>
    </source>
</reference>
<dbReference type="KEGG" id="nja:NSJP_2208"/>
<organism evidence="1 2">
    <name type="scientific">Nitrospira japonica</name>
    <dbReference type="NCBI Taxonomy" id="1325564"/>
    <lineage>
        <taxon>Bacteria</taxon>
        <taxon>Pseudomonadati</taxon>
        <taxon>Nitrospirota</taxon>
        <taxon>Nitrospiria</taxon>
        <taxon>Nitrospirales</taxon>
        <taxon>Nitrospiraceae</taxon>
        <taxon>Nitrospira</taxon>
    </lineage>
</organism>
<dbReference type="Proteomes" id="UP000192042">
    <property type="component" value="Chromosome I"/>
</dbReference>